<dbReference type="GO" id="GO:0012505">
    <property type="term" value="C:endomembrane system"/>
    <property type="evidence" value="ECO:0007669"/>
    <property type="project" value="UniProtKB-SubCell"/>
</dbReference>
<keyword evidence="3 5" id="KW-1133">Transmembrane helix</keyword>
<sequence>MRSRQRPSVLTRLRTGFAARFGVDRRGLAAFRIALGALLCLDLLLRARNLRAFYTDAGVLPRGTLHALYPALSRLSLHALSGALWVEVVLFALAAAFALAVLLGYHTRLALLCSVVLLVSLHARNPLVLNGGDSLLRRLAFWGLLLPLGSRWSLDALARARERARDAPLGPTRVATAASAALLLQVVLVYVVTALFKHQGTLWGRGLAVRYVFDLREFTVFFGPVLAGHALPLTAANYAWLALLTCAPLLVLTTGRVRAALVGAFALAHLGLLCTVGVGIFPLVDLVALLPFLPSVVWDAGERRLDGSRLAEGVNGVAARLPTPRDVTPSLPAGAARVAGRGLAVVVCVLLVAMCAWNAASLGYADLGGGEGVDPAQYGWNMFAPDPVTTEVWYVAPAETASGERVDAVTGGAVSWAPPPSFERQYPTARWRKLLRNAHKRDLVGVQRAYAGHLCARWNATHADDLERVSVAVAVQEARLEEPEPVAHDVRWAGRCAAARGASESGR</sequence>
<dbReference type="OrthoDB" id="327281at2157"/>
<reference evidence="7" key="1">
    <citation type="journal article" date="2014" name="Int. J. Syst. Evol. Microbiol.">
        <title>Complete genome sequence of Corynebacterium casei LMG S-19264T (=DSM 44701T), isolated from a smear-ripened cheese.</title>
        <authorList>
            <consortium name="US DOE Joint Genome Institute (JGI-PGF)"/>
            <person name="Walter F."/>
            <person name="Albersmeier A."/>
            <person name="Kalinowski J."/>
            <person name="Ruckert C."/>
        </authorList>
    </citation>
    <scope>NUCLEOTIDE SEQUENCE</scope>
    <source>
        <strain evidence="7">JCM 16108</strain>
    </source>
</reference>
<name>A0A830FY70_9EURY</name>
<feature type="transmembrane region" description="Helical" evidence="5">
    <location>
        <begin position="259"/>
        <end position="284"/>
    </location>
</feature>
<protein>
    <submittedName>
        <fullName evidence="7">HTTM domain-containing protein</fullName>
    </submittedName>
</protein>
<dbReference type="Proteomes" id="UP000614609">
    <property type="component" value="Unassembled WGS sequence"/>
</dbReference>
<dbReference type="InterPro" id="IPR053934">
    <property type="entry name" value="HTTM_dom"/>
</dbReference>
<feature type="domain" description="HTTM-like" evidence="6">
    <location>
        <begin position="20"/>
        <end position="297"/>
    </location>
</feature>
<dbReference type="InterPro" id="IPR052964">
    <property type="entry name" value="Sporulation_signal_mat"/>
</dbReference>
<evidence type="ECO:0000313" key="7">
    <source>
        <dbReference type="EMBL" id="GGM59658.1"/>
    </source>
</evidence>
<evidence type="ECO:0000313" key="8">
    <source>
        <dbReference type="EMBL" id="MBP1954772.1"/>
    </source>
</evidence>
<comment type="caution">
    <text evidence="7">The sequence shown here is derived from an EMBL/GenBank/DDBJ whole genome shotgun (WGS) entry which is preliminary data.</text>
</comment>
<feature type="transmembrane region" description="Helical" evidence="5">
    <location>
        <begin position="75"/>
        <end position="99"/>
    </location>
</feature>
<reference evidence="8" key="3">
    <citation type="submission" date="2021-03" db="EMBL/GenBank/DDBJ databases">
        <title>Genomic Encyclopedia of Type Strains, Phase IV (KMG-IV): sequencing the most valuable type-strain genomes for metagenomic binning, comparative biology and taxonomic classification.</title>
        <authorList>
            <person name="Goeker M."/>
        </authorList>
    </citation>
    <scope>NUCLEOTIDE SEQUENCE</scope>
    <source>
        <strain evidence="8">DSM 22443</strain>
    </source>
</reference>
<dbReference type="RefSeq" id="WP_188869960.1">
    <property type="nucleotide sequence ID" value="NZ_BMOO01000002.1"/>
</dbReference>
<gene>
    <name evidence="7" type="ORF">GCM10009017_07220</name>
    <name evidence="8" type="ORF">J2752_001684</name>
</gene>
<comment type="subcellular location">
    <subcellularLocation>
        <location evidence="1">Endomembrane system</location>
        <topology evidence="1">Multi-pass membrane protein</topology>
    </subcellularLocation>
</comment>
<reference evidence="7" key="2">
    <citation type="submission" date="2020-09" db="EMBL/GenBank/DDBJ databases">
        <authorList>
            <person name="Sun Q."/>
            <person name="Ohkuma M."/>
        </authorList>
    </citation>
    <scope>NUCLEOTIDE SEQUENCE</scope>
    <source>
        <strain evidence="7">JCM 16108</strain>
    </source>
</reference>
<organism evidence="7 9">
    <name type="scientific">Halarchaeum rubridurum</name>
    <dbReference type="NCBI Taxonomy" id="489911"/>
    <lineage>
        <taxon>Archaea</taxon>
        <taxon>Methanobacteriati</taxon>
        <taxon>Methanobacteriota</taxon>
        <taxon>Stenosarchaea group</taxon>
        <taxon>Halobacteria</taxon>
        <taxon>Halobacteriales</taxon>
        <taxon>Halobacteriaceae</taxon>
    </lineage>
</organism>
<dbReference type="InterPro" id="IPR011020">
    <property type="entry name" value="HTTM-like"/>
</dbReference>
<evidence type="ECO:0000256" key="4">
    <source>
        <dbReference type="ARBA" id="ARBA00023136"/>
    </source>
</evidence>
<accession>A0A830FY70</accession>
<dbReference type="EMBL" id="JAGGKO010000002">
    <property type="protein sequence ID" value="MBP1954772.1"/>
    <property type="molecule type" value="Genomic_DNA"/>
</dbReference>
<keyword evidence="9" id="KW-1185">Reference proteome</keyword>
<dbReference type="PANTHER" id="PTHR39535">
    <property type="entry name" value="SPORULATION-DELAYING PROTEIN SDPB"/>
    <property type="match status" value="1"/>
</dbReference>
<evidence type="ECO:0000259" key="6">
    <source>
        <dbReference type="SMART" id="SM00752"/>
    </source>
</evidence>
<dbReference type="Proteomes" id="UP000765891">
    <property type="component" value="Unassembled WGS sequence"/>
</dbReference>
<dbReference type="SMART" id="SM00752">
    <property type="entry name" value="HTTM"/>
    <property type="match status" value="1"/>
</dbReference>
<dbReference type="AlphaFoldDB" id="A0A830FY70"/>
<feature type="transmembrane region" description="Helical" evidence="5">
    <location>
        <begin position="338"/>
        <end position="357"/>
    </location>
</feature>
<evidence type="ECO:0000313" key="9">
    <source>
        <dbReference type="Proteomes" id="UP000614609"/>
    </source>
</evidence>
<feature type="transmembrane region" description="Helical" evidence="5">
    <location>
        <begin position="174"/>
        <end position="196"/>
    </location>
</feature>
<dbReference type="PANTHER" id="PTHR39535:SF2">
    <property type="entry name" value="HTTM DOMAIN-CONTAINING PROTEIN"/>
    <property type="match status" value="1"/>
</dbReference>
<feature type="transmembrane region" description="Helical" evidence="5">
    <location>
        <begin position="233"/>
        <end position="252"/>
    </location>
</feature>
<evidence type="ECO:0000256" key="1">
    <source>
        <dbReference type="ARBA" id="ARBA00004127"/>
    </source>
</evidence>
<dbReference type="EMBL" id="BMOO01000002">
    <property type="protein sequence ID" value="GGM59658.1"/>
    <property type="molecule type" value="Genomic_DNA"/>
</dbReference>
<keyword evidence="4 5" id="KW-0472">Membrane</keyword>
<feature type="transmembrane region" description="Helical" evidence="5">
    <location>
        <begin position="27"/>
        <end position="45"/>
    </location>
</feature>
<dbReference type="Pfam" id="PF05090">
    <property type="entry name" value="HTTM"/>
    <property type="match status" value="1"/>
</dbReference>
<evidence type="ECO:0000256" key="2">
    <source>
        <dbReference type="ARBA" id="ARBA00022692"/>
    </source>
</evidence>
<proteinExistence type="predicted"/>
<evidence type="ECO:0000256" key="5">
    <source>
        <dbReference type="SAM" id="Phobius"/>
    </source>
</evidence>
<keyword evidence="2 5" id="KW-0812">Transmembrane</keyword>
<evidence type="ECO:0000256" key="3">
    <source>
        <dbReference type="ARBA" id="ARBA00022989"/>
    </source>
</evidence>